<dbReference type="CDD" id="cd18781">
    <property type="entry name" value="ABC_6TM_AarD_CydDC_like"/>
    <property type="match status" value="1"/>
</dbReference>
<dbReference type="Gene3D" id="3.40.50.300">
    <property type="entry name" value="P-loop containing nucleotide triphosphate hydrolases"/>
    <property type="match status" value="1"/>
</dbReference>
<dbReference type="GO" id="GO:0016887">
    <property type="term" value="F:ATP hydrolysis activity"/>
    <property type="evidence" value="ECO:0007669"/>
    <property type="project" value="InterPro"/>
</dbReference>
<dbReference type="PROSITE" id="PS50929">
    <property type="entry name" value="ABC_TM1F"/>
    <property type="match status" value="1"/>
</dbReference>
<dbReference type="InterPro" id="IPR036640">
    <property type="entry name" value="ABC1_TM_sf"/>
</dbReference>
<keyword evidence="7" id="KW-1133">Transmembrane helix</keyword>
<keyword evidence="10" id="KW-1185">Reference proteome</keyword>
<dbReference type="Gene3D" id="1.20.1560.10">
    <property type="entry name" value="ABC transporter type 1, transmembrane domain"/>
    <property type="match status" value="1"/>
</dbReference>
<dbReference type="AlphaFoldDB" id="A0A6S6QZG8"/>
<comment type="subcellular location">
    <subcellularLocation>
        <location evidence="1">Cell membrane</location>
        <topology evidence="1">Multi-pass membrane protein</topology>
    </subcellularLocation>
</comment>
<evidence type="ECO:0000256" key="1">
    <source>
        <dbReference type="ARBA" id="ARBA00004651"/>
    </source>
</evidence>
<dbReference type="GO" id="GO:0005886">
    <property type="term" value="C:plasma membrane"/>
    <property type="evidence" value="ECO:0007669"/>
    <property type="project" value="UniProtKB-SubCell"/>
</dbReference>
<dbReference type="GO" id="GO:0034040">
    <property type="term" value="F:ATPase-coupled lipid transmembrane transporter activity"/>
    <property type="evidence" value="ECO:0007669"/>
    <property type="project" value="TreeGrafter"/>
</dbReference>
<dbReference type="EMBL" id="AP023367">
    <property type="protein sequence ID" value="BCJ96044.1"/>
    <property type="molecule type" value="Genomic_DNA"/>
</dbReference>
<dbReference type="InterPro" id="IPR011527">
    <property type="entry name" value="ABC1_TM_dom"/>
</dbReference>
<dbReference type="InterPro" id="IPR017871">
    <property type="entry name" value="ABC_transporter-like_CS"/>
</dbReference>
<dbReference type="PANTHER" id="PTHR24221">
    <property type="entry name" value="ATP-BINDING CASSETTE SUB-FAMILY B"/>
    <property type="match status" value="1"/>
</dbReference>
<dbReference type="InterPro" id="IPR003593">
    <property type="entry name" value="AAA+_ATPase"/>
</dbReference>
<dbReference type="PROSITE" id="PS00211">
    <property type="entry name" value="ABC_TRANSPORTER_1"/>
    <property type="match status" value="1"/>
</dbReference>
<dbReference type="PROSITE" id="PS50893">
    <property type="entry name" value="ABC_TRANSPORTER_2"/>
    <property type="match status" value="1"/>
</dbReference>
<gene>
    <name evidence="9" type="ORF">acsn021_36130</name>
</gene>
<keyword evidence="4" id="KW-0812">Transmembrane</keyword>
<dbReference type="GO" id="GO:0140359">
    <property type="term" value="F:ABC-type transporter activity"/>
    <property type="evidence" value="ECO:0007669"/>
    <property type="project" value="InterPro"/>
</dbReference>
<dbReference type="PANTHER" id="PTHR24221:SF654">
    <property type="entry name" value="ATP-BINDING CASSETTE SUB-FAMILY B MEMBER 6"/>
    <property type="match status" value="1"/>
</dbReference>
<dbReference type="GO" id="GO:0005524">
    <property type="term" value="F:ATP binding"/>
    <property type="evidence" value="ECO:0007669"/>
    <property type="project" value="UniProtKB-KW"/>
</dbReference>
<name>A0A6S6QZG8_9FIRM</name>
<reference evidence="9 10" key="1">
    <citation type="journal article" date="2016" name="Int. J. Syst. Evol. Microbiol.">
        <title>Descriptions of Anaerotaenia torta gen. nov., sp. nov. and Anaerocolumna cellulosilytica gen. nov., sp. nov. isolated from a methanogenic reactor of cattle waste.</title>
        <authorList>
            <person name="Uek A."/>
            <person name="Ohtaki Y."/>
            <person name="Kaku N."/>
            <person name="Ueki K."/>
        </authorList>
    </citation>
    <scope>NUCLEOTIDE SEQUENCE [LARGE SCALE GENOMIC DNA]</scope>
    <source>
        <strain evidence="9 10">SN021</strain>
    </source>
</reference>
<evidence type="ECO:0000256" key="5">
    <source>
        <dbReference type="ARBA" id="ARBA00022741"/>
    </source>
</evidence>
<dbReference type="Proteomes" id="UP000515561">
    <property type="component" value="Chromosome"/>
</dbReference>
<evidence type="ECO:0000256" key="2">
    <source>
        <dbReference type="ARBA" id="ARBA00022448"/>
    </source>
</evidence>
<dbReference type="Pfam" id="PF00005">
    <property type="entry name" value="ABC_tran"/>
    <property type="match status" value="1"/>
</dbReference>
<evidence type="ECO:0000313" key="10">
    <source>
        <dbReference type="Proteomes" id="UP000515561"/>
    </source>
</evidence>
<dbReference type="Pfam" id="PF00664">
    <property type="entry name" value="ABC_membrane"/>
    <property type="match status" value="1"/>
</dbReference>
<dbReference type="FunFam" id="3.40.50.300:FF:000854">
    <property type="entry name" value="Multidrug ABC transporter ATP-binding protein"/>
    <property type="match status" value="1"/>
</dbReference>
<evidence type="ECO:0000313" key="9">
    <source>
        <dbReference type="EMBL" id="BCJ96044.1"/>
    </source>
</evidence>
<dbReference type="InterPro" id="IPR027417">
    <property type="entry name" value="P-loop_NTPase"/>
</dbReference>
<keyword evidence="3" id="KW-1003">Cell membrane</keyword>
<proteinExistence type="predicted"/>
<dbReference type="RefSeq" id="WP_184091852.1">
    <property type="nucleotide sequence ID" value="NZ_AP023367.1"/>
</dbReference>
<sequence length="587" mass="66142">MIKKRLISYLAGTKKYIEHTVVFLWLALLANVFNTYLFMNILKYGLHQKLTFNSTLFMGMFIILALIVRNLCHTFSSKASAKASAYVKKELRDRIYEKLLRLGIAYQEKMNTSEVVQAAVEGVEQLEVYFSRYLPQFFYSMLAPLTLFVLLSFVNLKAAVVLLVCVPLIPVTIIVISKIAKKILKKYWGSYTDLGQRFLENLQGLVTLKIYQADEKKAEEMDIEAENFRKITMRMLSMQLNSITVMDIIAYGGAAAGIIIAILEYQKGSVDFTGAFLIIMLSSEFFLPLRLLGSFFHIAMNGMAASEKIFFLLDMEEQRAEGTIEPKKAYQIVGDKLTFSYDGNRIILNKLDFIIKEKQITALVGASGCGKSTIAALLTGRLHGYEGGFTLGDTEILNIAKEELMKVITLVSHNSYLFQGTVEDTLRMGKEDATGEEMEAVLHKVGLLKFIKRNGGLSYKVQEKASNLSGGQAQRLALARALLHDTPIYVFDEVTSNIDAESEKRIMSVIYELAQHKTVLLISHRLQNVVASHQILVLKQGEIVQSGTHNELIKKEGMYRSLFESQKTLEAYAEQKNTARREESVHV</sequence>
<evidence type="ECO:0000256" key="6">
    <source>
        <dbReference type="ARBA" id="ARBA00022840"/>
    </source>
</evidence>
<organism evidence="9 10">
    <name type="scientific">Anaerocolumna cellulosilytica</name>
    <dbReference type="NCBI Taxonomy" id="433286"/>
    <lineage>
        <taxon>Bacteria</taxon>
        <taxon>Bacillati</taxon>
        <taxon>Bacillota</taxon>
        <taxon>Clostridia</taxon>
        <taxon>Lachnospirales</taxon>
        <taxon>Lachnospiraceae</taxon>
        <taxon>Anaerocolumna</taxon>
    </lineage>
</organism>
<evidence type="ECO:0000256" key="4">
    <source>
        <dbReference type="ARBA" id="ARBA00022692"/>
    </source>
</evidence>
<evidence type="ECO:0000256" key="3">
    <source>
        <dbReference type="ARBA" id="ARBA00022475"/>
    </source>
</evidence>
<keyword evidence="8" id="KW-0472">Membrane</keyword>
<dbReference type="SUPFAM" id="SSF52540">
    <property type="entry name" value="P-loop containing nucleoside triphosphate hydrolases"/>
    <property type="match status" value="1"/>
</dbReference>
<dbReference type="KEGG" id="acel:acsn021_36130"/>
<keyword evidence="5" id="KW-0547">Nucleotide-binding</keyword>
<accession>A0A6S6QZG8</accession>
<keyword evidence="6 9" id="KW-0067">ATP-binding</keyword>
<evidence type="ECO:0000256" key="7">
    <source>
        <dbReference type="ARBA" id="ARBA00022989"/>
    </source>
</evidence>
<protein>
    <submittedName>
        <fullName evidence="9">Putative ABC transporter ATP-binding protein</fullName>
    </submittedName>
</protein>
<keyword evidence="2" id="KW-0813">Transport</keyword>
<dbReference type="SMART" id="SM00382">
    <property type="entry name" value="AAA"/>
    <property type="match status" value="1"/>
</dbReference>
<evidence type="ECO:0000256" key="8">
    <source>
        <dbReference type="ARBA" id="ARBA00023136"/>
    </source>
</evidence>
<dbReference type="InterPro" id="IPR003439">
    <property type="entry name" value="ABC_transporter-like_ATP-bd"/>
</dbReference>
<dbReference type="InterPro" id="IPR039421">
    <property type="entry name" value="Type_1_exporter"/>
</dbReference>
<dbReference type="SUPFAM" id="SSF90123">
    <property type="entry name" value="ABC transporter transmembrane region"/>
    <property type="match status" value="1"/>
</dbReference>